<dbReference type="Gene3D" id="3.40.30.10">
    <property type="entry name" value="Glutaredoxin"/>
    <property type="match status" value="1"/>
</dbReference>
<evidence type="ECO:0000256" key="2">
    <source>
        <dbReference type="ARBA" id="ARBA00022490"/>
    </source>
</evidence>
<dbReference type="SFLD" id="SFLDG00358">
    <property type="entry name" value="Main_(cytGST)"/>
    <property type="match status" value="1"/>
</dbReference>
<dbReference type="InterPro" id="IPR036249">
    <property type="entry name" value="Thioredoxin-like_sf"/>
</dbReference>
<dbReference type="FunFam" id="3.40.30.10:FF:000176">
    <property type="entry name" value="Glutathione S-transferase theta-1"/>
    <property type="match status" value="1"/>
</dbReference>
<dbReference type="GO" id="GO:0006749">
    <property type="term" value="P:glutathione metabolic process"/>
    <property type="evidence" value="ECO:0000318"/>
    <property type="project" value="GO_Central"/>
</dbReference>
<evidence type="ECO:0000256" key="3">
    <source>
        <dbReference type="ARBA" id="ARBA00022679"/>
    </source>
</evidence>
<dbReference type="Pfam" id="PF13409">
    <property type="entry name" value="GST_N_2"/>
    <property type="match status" value="1"/>
</dbReference>
<dbReference type="EMBL" id="GL871294">
    <property type="protein sequence ID" value="EGC30869.1"/>
    <property type="molecule type" value="Genomic_DNA"/>
</dbReference>
<protein>
    <recommendedName>
        <fullName evidence="8">Glutathione S-transferase</fullName>
    </recommendedName>
</protein>
<accession>F0ZYV6</accession>
<dbReference type="AlphaFoldDB" id="F0ZYV6"/>
<dbReference type="OMA" id="YHDEMLA"/>
<dbReference type="SUPFAM" id="SSF52833">
    <property type="entry name" value="Thioredoxin-like"/>
    <property type="match status" value="1"/>
</dbReference>
<dbReference type="PROSITE" id="PS50404">
    <property type="entry name" value="GST_NTER"/>
    <property type="match status" value="1"/>
</dbReference>
<dbReference type="GO" id="GO:0005737">
    <property type="term" value="C:cytoplasm"/>
    <property type="evidence" value="ECO:0000318"/>
    <property type="project" value="GO_Central"/>
</dbReference>
<dbReference type="SFLD" id="SFLDS00019">
    <property type="entry name" value="Glutathione_Transferase_(cytos"/>
    <property type="match status" value="1"/>
</dbReference>
<dbReference type="OrthoDB" id="17208at2759"/>
<dbReference type="InterPro" id="IPR004045">
    <property type="entry name" value="Glutathione_S-Trfase_N"/>
</dbReference>
<name>F0ZYV6_DICPU</name>
<keyword evidence="3" id="KW-0808">Transferase</keyword>
<dbReference type="eggNOG" id="KOG0867">
    <property type="taxonomic scope" value="Eukaryota"/>
</dbReference>
<dbReference type="InterPro" id="IPR036282">
    <property type="entry name" value="Glutathione-S-Trfase_C_sf"/>
</dbReference>
<evidence type="ECO:0000313" key="7">
    <source>
        <dbReference type="Proteomes" id="UP000001064"/>
    </source>
</evidence>
<dbReference type="STRING" id="5786.F0ZYV6"/>
<dbReference type="InterPro" id="IPR040079">
    <property type="entry name" value="Glutathione_S-Trfase"/>
</dbReference>
<sequence length="220" mass="25796">MDSKVILYGDLLSQPVRAIHWFLILNKIPFELKQVYLGKMETRTEEFKKLNPLQKMPVIKYKGQIFIESHTILRLLAQEFKLDSFYSSTDVFERCKVDTYLDWHHLGLRCNAQSLFAQKYLTPKFGKELYNDNNLDAERNLPLGLHQIEDVFLKGGANKFITGDTITIADLSCYCELEQLKGIQYDFKKYKVLYEWMGRMEQLEGYKESSVVINKVANEK</sequence>
<keyword evidence="2" id="KW-0963">Cytoplasm</keyword>
<reference evidence="7" key="1">
    <citation type="journal article" date="2011" name="Genome Biol.">
        <title>Comparative genomics of the social amoebae Dictyostelium discoideum and Dictyostelium purpureum.</title>
        <authorList>
            <consortium name="US DOE Joint Genome Institute (JGI-PGF)"/>
            <person name="Sucgang R."/>
            <person name="Kuo A."/>
            <person name="Tian X."/>
            <person name="Salerno W."/>
            <person name="Parikh A."/>
            <person name="Feasley C.L."/>
            <person name="Dalin E."/>
            <person name="Tu H."/>
            <person name="Huang E."/>
            <person name="Barry K."/>
            <person name="Lindquist E."/>
            <person name="Shapiro H."/>
            <person name="Bruce D."/>
            <person name="Schmutz J."/>
            <person name="Salamov A."/>
            <person name="Fey P."/>
            <person name="Gaudet P."/>
            <person name="Anjard C."/>
            <person name="Babu M.M."/>
            <person name="Basu S."/>
            <person name="Bushmanova Y."/>
            <person name="van der Wel H."/>
            <person name="Katoh-Kurasawa M."/>
            <person name="Dinh C."/>
            <person name="Coutinho P.M."/>
            <person name="Saito T."/>
            <person name="Elias M."/>
            <person name="Schaap P."/>
            <person name="Kay R.R."/>
            <person name="Henrissat B."/>
            <person name="Eichinger L."/>
            <person name="Rivero F."/>
            <person name="Putnam N.H."/>
            <person name="West C.M."/>
            <person name="Loomis W.F."/>
            <person name="Chisholm R.L."/>
            <person name="Shaulsky G."/>
            <person name="Strassmann J.E."/>
            <person name="Queller D.C."/>
            <person name="Kuspa A."/>
            <person name="Grigoriev I.V."/>
        </authorList>
    </citation>
    <scope>NUCLEOTIDE SEQUENCE [LARGE SCALE GENOMIC DNA]</scope>
    <source>
        <strain evidence="7">QSDP1</strain>
    </source>
</reference>
<dbReference type="InterPro" id="IPR051369">
    <property type="entry name" value="GST_Theta"/>
</dbReference>
<keyword evidence="7" id="KW-1185">Reference proteome</keyword>
<dbReference type="InterPro" id="IPR040075">
    <property type="entry name" value="GST_N_Theta"/>
</dbReference>
<evidence type="ECO:0000256" key="1">
    <source>
        <dbReference type="ARBA" id="ARBA00004496"/>
    </source>
</evidence>
<evidence type="ECO:0000259" key="5">
    <source>
        <dbReference type="PROSITE" id="PS50405"/>
    </source>
</evidence>
<dbReference type="GeneID" id="10508476"/>
<proteinExistence type="predicted"/>
<dbReference type="RefSeq" id="XP_003292606.1">
    <property type="nucleotide sequence ID" value="XM_003292558.1"/>
</dbReference>
<dbReference type="InParanoid" id="F0ZYV6"/>
<dbReference type="FunFam" id="1.20.1050.10:FF:000039">
    <property type="entry name" value="Glutathione S-transferase theta-1"/>
    <property type="match status" value="1"/>
</dbReference>
<dbReference type="VEuPathDB" id="AmoebaDB:DICPUDRAFT_40818"/>
<dbReference type="InterPro" id="IPR004046">
    <property type="entry name" value="GST_C"/>
</dbReference>
<comment type="subcellular location">
    <subcellularLocation>
        <location evidence="1">Cytoplasm</location>
    </subcellularLocation>
</comment>
<dbReference type="CDD" id="cd03050">
    <property type="entry name" value="GST_N_Theta"/>
    <property type="match status" value="1"/>
</dbReference>
<dbReference type="InterPro" id="IPR010987">
    <property type="entry name" value="Glutathione-S-Trfase_C-like"/>
</dbReference>
<dbReference type="FunCoup" id="F0ZYV6">
    <property type="interactions" value="155"/>
</dbReference>
<dbReference type="SUPFAM" id="SSF47616">
    <property type="entry name" value="GST C-terminal domain-like"/>
    <property type="match status" value="1"/>
</dbReference>
<dbReference type="PANTHER" id="PTHR43917">
    <property type="match status" value="1"/>
</dbReference>
<dbReference type="Gene3D" id="1.20.1050.10">
    <property type="match status" value="1"/>
</dbReference>
<evidence type="ECO:0000259" key="4">
    <source>
        <dbReference type="PROSITE" id="PS50404"/>
    </source>
</evidence>
<dbReference type="PROSITE" id="PS50405">
    <property type="entry name" value="GST_CTER"/>
    <property type="match status" value="1"/>
</dbReference>
<gene>
    <name evidence="6" type="ORF">DICPUDRAFT_40818</name>
</gene>
<evidence type="ECO:0000313" key="6">
    <source>
        <dbReference type="EMBL" id="EGC30869.1"/>
    </source>
</evidence>
<evidence type="ECO:0008006" key="8">
    <source>
        <dbReference type="Google" id="ProtNLM"/>
    </source>
</evidence>
<organism evidence="6 7">
    <name type="scientific">Dictyostelium purpureum</name>
    <name type="common">Slime mold</name>
    <dbReference type="NCBI Taxonomy" id="5786"/>
    <lineage>
        <taxon>Eukaryota</taxon>
        <taxon>Amoebozoa</taxon>
        <taxon>Evosea</taxon>
        <taxon>Eumycetozoa</taxon>
        <taxon>Dictyostelia</taxon>
        <taxon>Dictyosteliales</taxon>
        <taxon>Dictyosteliaceae</taxon>
        <taxon>Dictyostelium</taxon>
    </lineage>
</organism>
<dbReference type="Pfam" id="PF14497">
    <property type="entry name" value="GST_C_3"/>
    <property type="match status" value="1"/>
</dbReference>
<feature type="domain" description="GST N-terminal" evidence="4">
    <location>
        <begin position="3"/>
        <end position="84"/>
    </location>
</feature>
<dbReference type="PANTHER" id="PTHR43917:SF8">
    <property type="entry name" value="GH16740P-RELATED"/>
    <property type="match status" value="1"/>
</dbReference>
<dbReference type="KEGG" id="dpp:DICPUDRAFT_40818"/>
<dbReference type="GO" id="GO:0004364">
    <property type="term" value="F:glutathione transferase activity"/>
    <property type="evidence" value="ECO:0000318"/>
    <property type="project" value="GO_Central"/>
</dbReference>
<dbReference type="Proteomes" id="UP000001064">
    <property type="component" value="Unassembled WGS sequence"/>
</dbReference>
<feature type="domain" description="GST C-terminal" evidence="5">
    <location>
        <begin position="90"/>
        <end position="220"/>
    </location>
</feature>